<evidence type="ECO:0000313" key="2">
    <source>
        <dbReference type="WBParaSite" id="Gr19_v10_g15567.t1"/>
    </source>
</evidence>
<organism evidence="1 2">
    <name type="scientific">Globodera rostochiensis</name>
    <name type="common">Golden nematode worm</name>
    <name type="synonym">Heterodera rostochiensis</name>
    <dbReference type="NCBI Taxonomy" id="31243"/>
    <lineage>
        <taxon>Eukaryota</taxon>
        <taxon>Metazoa</taxon>
        <taxon>Ecdysozoa</taxon>
        <taxon>Nematoda</taxon>
        <taxon>Chromadorea</taxon>
        <taxon>Rhabditida</taxon>
        <taxon>Tylenchina</taxon>
        <taxon>Tylenchomorpha</taxon>
        <taxon>Tylenchoidea</taxon>
        <taxon>Heteroderidae</taxon>
        <taxon>Heteroderinae</taxon>
        <taxon>Globodera</taxon>
    </lineage>
</organism>
<proteinExistence type="predicted"/>
<sequence>MSCRSIQKANFLGMNCAAYIVALRARNAQFAFPTSRLLDLVRLGGAEAFAARQKRSMVELLRAGRAQFGEKNTGRRQKLIHQNNNFA</sequence>
<dbReference type="WBParaSite" id="Gr19_v10_g15567.t1">
    <property type="protein sequence ID" value="Gr19_v10_g15567.t1"/>
    <property type="gene ID" value="Gr19_v10_g15567"/>
</dbReference>
<dbReference type="Proteomes" id="UP000887572">
    <property type="component" value="Unplaced"/>
</dbReference>
<keyword evidence="1" id="KW-1185">Reference proteome</keyword>
<name>A0A914HBK7_GLORO</name>
<dbReference type="AlphaFoldDB" id="A0A914HBK7"/>
<protein>
    <submittedName>
        <fullName evidence="2">Uncharacterized protein</fullName>
    </submittedName>
</protein>
<evidence type="ECO:0000313" key="1">
    <source>
        <dbReference type="Proteomes" id="UP000887572"/>
    </source>
</evidence>
<reference evidence="2" key="1">
    <citation type="submission" date="2022-11" db="UniProtKB">
        <authorList>
            <consortium name="WormBaseParasite"/>
        </authorList>
    </citation>
    <scope>IDENTIFICATION</scope>
</reference>
<accession>A0A914HBK7</accession>